<dbReference type="OrthoDB" id="10051416at2759"/>
<evidence type="ECO:0000259" key="4">
    <source>
        <dbReference type="Pfam" id="PF25038"/>
    </source>
</evidence>
<feature type="compositionally biased region" description="Basic and acidic residues" evidence="1">
    <location>
        <begin position="228"/>
        <end position="237"/>
    </location>
</feature>
<keyword evidence="2" id="KW-0812">Transmembrane</keyword>
<feature type="compositionally biased region" description="Low complexity" evidence="1">
    <location>
        <begin position="2582"/>
        <end position="2594"/>
    </location>
</feature>
<feature type="compositionally biased region" description="Polar residues" evidence="1">
    <location>
        <begin position="1249"/>
        <end position="1258"/>
    </location>
</feature>
<dbReference type="PANTHER" id="PTHR32085">
    <property type="entry name" value="PROTEIN CSF1"/>
    <property type="match status" value="1"/>
</dbReference>
<dbReference type="PANTHER" id="PTHR32085:SF3">
    <property type="entry name" value="PROTEIN CSF1"/>
    <property type="match status" value="1"/>
</dbReference>
<dbReference type="InterPro" id="IPR048636">
    <property type="entry name" value="Csf1_N"/>
</dbReference>
<dbReference type="Pfam" id="PF25038">
    <property type="entry name" value="Csf1_C"/>
    <property type="match status" value="1"/>
</dbReference>
<dbReference type="Proteomes" id="UP000799767">
    <property type="component" value="Unassembled WGS sequence"/>
</dbReference>
<feature type="transmembrane region" description="Helical" evidence="2">
    <location>
        <begin position="60"/>
        <end position="78"/>
    </location>
</feature>
<dbReference type="GeneID" id="54475705"/>
<reference evidence="5" key="1">
    <citation type="journal article" date="2020" name="Stud. Mycol.">
        <title>101 Dothideomycetes genomes: a test case for predicting lifestyles and emergence of pathogens.</title>
        <authorList>
            <person name="Haridas S."/>
            <person name="Albert R."/>
            <person name="Binder M."/>
            <person name="Bloem J."/>
            <person name="Labutti K."/>
            <person name="Salamov A."/>
            <person name="Andreopoulos B."/>
            <person name="Baker S."/>
            <person name="Barry K."/>
            <person name="Bills G."/>
            <person name="Bluhm B."/>
            <person name="Cannon C."/>
            <person name="Castanera R."/>
            <person name="Culley D."/>
            <person name="Daum C."/>
            <person name="Ezra D."/>
            <person name="Gonzalez J."/>
            <person name="Henrissat B."/>
            <person name="Kuo A."/>
            <person name="Liang C."/>
            <person name="Lipzen A."/>
            <person name="Lutzoni F."/>
            <person name="Magnuson J."/>
            <person name="Mondo S."/>
            <person name="Nolan M."/>
            <person name="Ohm R."/>
            <person name="Pangilinan J."/>
            <person name="Park H.-J."/>
            <person name="Ramirez L."/>
            <person name="Alfaro M."/>
            <person name="Sun H."/>
            <person name="Tritt A."/>
            <person name="Yoshinaga Y."/>
            <person name="Zwiers L.-H."/>
            <person name="Turgeon B."/>
            <person name="Goodwin S."/>
            <person name="Spatafora J."/>
            <person name="Crous P."/>
            <person name="Grigoriev I."/>
        </authorList>
    </citation>
    <scope>NUCLEOTIDE SEQUENCE</scope>
    <source>
        <strain evidence="5">CBS 113389</strain>
    </source>
</reference>
<feature type="transmembrane region" description="Helical" evidence="2">
    <location>
        <begin position="18"/>
        <end position="39"/>
    </location>
</feature>
<feature type="region of interest" description="Disordered" evidence="1">
    <location>
        <begin position="113"/>
        <end position="158"/>
    </location>
</feature>
<feature type="domain" description="Csf1 C-terminal region" evidence="4">
    <location>
        <begin position="2520"/>
        <end position="3257"/>
    </location>
</feature>
<feature type="compositionally biased region" description="Basic residues" evidence="1">
    <location>
        <begin position="580"/>
        <end position="599"/>
    </location>
</feature>
<keyword evidence="2" id="KW-1133">Transmembrane helix</keyword>
<evidence type="ECO:0000313" key="6">
    <source>
        <dbReference type="Proteomes" id="UP000799767"/>
    </source>
</evidence>
<feature type="compositionally biased region" description="Basic and acidic residues" evidence="1">
    <location>
        <begin position="129"/>
        <end position="143"/>
    </location>
</feature>
<feature type="compositionally biased region" description="Low complexity" evidence="1">
    <location>
        <begin position="1269"/>
        <end position="1285"/>
    </location>
</feature>
<feature type="compositionally biased region" description="Basic and acidic residues" evidence="1">
    <location>
        <begin position="570"/>
        <end position="579"/>
    </location>
</feature>
<dbReference type="RefSeq" id="XP_033586182.1">
    <property type="nucleotide sequence ID" value="XM_033734703.1"/>
</dbReference>
<evidence type="ECO:0000259" key="3">
    <source>
        <dbReference type="Pfam" id="PF21678"/>
    </source>
</evidence>
<name>A0A6A6PHZ1_9PEZI</name>
<feature type="compositionally biased region" description="Basic and acidic residues" evidence="1">
    <location>
        <begin position="554"/>
        <end position="563"/>
    </location>
</feature>
<gene>
    <name evidence="5" type="ORF">BDY17DRAFT_304283</name>
</gene>
<keyword evidence="2" id="KW-0472">Membrane</keyword>
<evidence type="ECO:0000256" key="1">
    <source>
        <dbReference type="SAM" id="MobiDB-lite"/>
    </source>
</evidence>
<feature type="domain" description="Csf1 N-terminal" evidence="3">
    <location>
        <begin position="606"/>
        <end position="895"/>
    </location>
</feature>
<protein>
    <submittedName>
        <fullName evidence="5">Uncharacterized protein</fullName>
    </submittedName>
</protein>
<feature type="domain" description="Csf1 N-terminal" evidence="3">
    <location>
        <begin position="153"/>
        <end position="568"/>
    </location>
</feature>
<dbReference type="GO" id="GO:0016020">
    <property type="term" value="C:membrane"/>
    <property type="evidence" value="ECO:0007669"/>
    <property type="project" value="InterPro"/>
</dbReference>
<feature type="region of interest" description="Disordered" evidence="1">
    <location>
        <begin position="554"/>
        <end position="605"/>
    </location>
</feature>
<keyword evidence="6" id="KW-1185">Reference proteome</keyword>
<feature type="region of interest" description="Disordered" evidence="1">
    <location>
        <begin position="1207"/>
        <end position="1228"/>
    </location>
</feature>
<feature type="region of interest" description="Disordered" evidence="1">
    <location>
        <begin position="1327"/>
        <end position="1347"/>
    </location>
</feature>
<evidence type="ECO:0000256" key="2">
    <source>
        <dbReference type="SAM" id="Phobius"/>
    </source>
</evidence>
<proteinExistence type="predicted"/>
<dbReference type="InterPro" id="IPR029636">
    <property type="entry name" value="Csf1"/>
</dbReference>
<evidence type="ECO:0000313" key="5">
    <source>
        <dbReference type="EMBL" id="KAF2479612.1"/>
    </source>
</evidence>
<organism evidence="5 6">
    <name type="scientific">Neohortaea acidophila</name>
    <dbReference type="NCBI Taxonomy" id="245834"/>
    <lineage>
        <taxon>Eukaryota</taxon>
        <taxon>Fungi</taxon>
        <taxon>Dikarya</taxon>
        <taxon>Ascomycota</taxon>
        <taxon>Pezizomycotina</taxon>
        <taxon>Dothideomycetes</taxon>
        <taxon>Dothideomycetidae</taxon>
        <taxon>Mycosphaerellales</taxon>
        <taxon>Teratosphaeriaceae</taxon>
        <taxon>Neohortaea</taxon>
    </lineage>
</organism>
<dbReference type="Pfam" id="PF21678">
    <property type="entry name" value="Csf1_N"/>
    <property type="match status" value="2"/>
</dbReference>
<feature type="compositionally biased region" description="Polar residues" evidence="1">
    <location>
        <begin position="1215"/>
        <end position="1228"/>
    </location>
</feature>
<sequence>MASGLTAEPLGSGYGFNWVFLVEILVCSILAVFFLFYFNRLFATLVSYCIRAYTWHAFRAYIDITSLQISLLGGRVFFKSIRYHAHNVTCLVHEGHITWRYWLRQVQDAEVFEEEDPGRSGKARSSSFKSEKSGGHDQNEQARSRSVGKAETGGARPKKELPCRFSIKVSGVEAFVYNRSPSYDLVQESTLKHTHASDASGSDARPDYDPDSPPSSSDDPDKKHRFPFFREKTKESVNTDSRSIGPDTSHTNEQKPPVPAFLRLFPVRVECRQAAATLGNENTTNVIIAKVNRATGTIDAGHAGPLDLFKLLFNFDMEKCNATMRPNQDFKQLQLAAAQRILSEEETDPTPEMGRISRFLLRLLAPWRKLAGGLGRATHSATRSVRALSSRSSRRGSAIDLDGAPTQPKWSGLDRYMDEAEAGKHDEWNDIEYAKASTLADIEKLHMKFYFDLPGTVPHGGGLNGNLQSSEYEDDINGSAPPDYGMDFAVYGGTVTYGPWADRQRLNIQQIFFPASYVDAIPPAPLKPGETRNWTIFKIFISIEEDVVLRIPSREPSKDEKWQGRAKKSTAADDQDKVVSRKGGKHGKRHKHARRRKGKQGNPGIDARPYAWLDVVVKTDTTVRYTMDMFPRSSGYRNTLDVDCKATEINTSVNHDLLWRTGAISVVADLAQPNEWNTLRKWPFDITINDMELFILRDHLFLIIDLVNDWSYGPPVEFYTFVPYFYSMHLLFRNFTMYLNVNDANIVNNPADLTRNDFLTLEGVLDSTLDINMDQYRPVRNMITFDVLASDLRMRMLSATRTTMSSLLHDKVVAELPKLTLYGSYSGHLEERPGLVDTLRFDIVGSGLTLKAYGYLVRQLINIKENYFGDYMHFKTLEEFQEADDDLAVANIKTASIPKPSFINELDVMLCIVAEDVTLLLPTNIYSANEFVRIELPVANLDLRIVSYYLDMGLQLSPVTFFADSTTSSSGEDSPVETSSQTQLFIKHVNLDGHRSFGLPPDEPAYISQWDVDVGAISGELHGAFVHDLAMGARAFVFGFQDCENALPIPPPTIFYEATFVQVRTDILRLWFHAGKEAFLFSADPVEVTTNDWASDSFSQRISVLAPKITVACVDARGSARHRAAEKPRTSGRATVKTYAFFQTGAAINVVLRKAHFELETRKQQAYIRENDRRTNRAPFLLRGEVLDGIPNDNPEFYPPTSPYPFMPPPLDSAGQATRRPSSIKSIPSLRSLNAVRAKASSSSLSASIRTGMQSASNGMRGHASDFPSSRGSMRSSSPASSLRSSIHKERDDTAAHSQGHINLGPSRIAFSSSFAEPYFPLDMLKPDESDVPGYEQVPESDDTTSDDGMLDEAIDYPHDHSAARTSVLVQLKPGIRAYFEPRTVVAAAKIFRKILPKSPEEVMDAFQMDVLGAVAAKQREQGSGENSTLEIQAALPTARIRAVNPGPTSDTNDQLDLNLRSIDALVRVRDLPMSDVKETLAVHATSKSVSASFGRPEHLSTVGPAVQASIDDALVWVAAAAARSIHATIEDTVFAISGERAESLVDFVLRVVPLITELKTKVAAPLELNRNRLLLLVHTLTQRNEDLGEPAYFSRVTYILRAFPNHVRNQESWKLLARLRHILRDLPADTLKELTVKLKKAELDFAPDAPAKALDTWAQWQNWDVPNVHQTVAFQMFFGDEEEQVLHTTVEKPLLLTVRSDYLRLAVEADKLANEIVIRETSLGVESTPPTAPTGLMLVDENTRTKVIVQMHSSSIAFLANWSAFSIAQRVLAFKDKLQQLPLPTPKVETASKSQRFEDELNRTIFQIVVSTDSGSISVESINLRHVSRADGLKISLIGATQVVEEGYGPCATGIINADTAVTELFAGSRPLWRTNITSPSIYADHLRPDATVNVPPSTYIAVGSKGLELRLLEQVPGLLQIVDSVILDEVTQVLELMRSAGAVASPTLDKAQPAVTATLAETSSPPVKLHVALLGGDLRVEVSLLQAITYQMVGTGTSVRLAPSLSEDRKWAIDFDIGRQNHRFINPKASKKFEQSILDVPPANGHIGLQLAPDVTTLSVGATMERVDVNAAAIQGVVATLNHPGVQDVLKAVKSGVDAIKQHVVDIFPPRDNPQPKPAASQKKFAYEVRFALLGIRVAAVTPRSKRSTTEVEFGIGTLHTIASNKQYFPDNKIYLPEVRAQVKEIGAKLQIHEGTYTHPCGRLTLGINMHFKSSIDKNGRLVRTLRVQSDSLEVYVYPETASTAVDVINHMQDRLRRLDLSKEMEYIRRLGDARRHSVVQKIKGKQIANEEGELSFSAADLLSVSTTVQLNNIKLSWIVNQSYAASPSARISDLVLSLAGIEFTTRGGHEARLAITDLQLSLVKHNSALVKRALNSALLPEVTFSVGYWSTGDNRSLTFKAAGKPLELRLESKFLVPVNALSKSINFAIENFRSGTATWKTVAPASAAPSVGQLFDVKRLGSLLFEADFAGALFYVQGSGTSNQNLATMAASSHQRGSQHGRYGQFAAEGTELQATLKAPGIAMKFEYNAGTKVRQPTLNGEIRIDASSNLLLPNVVPLLLEISHSVSSVVKTQGEQMPPGGAAPTPTTNPAQKLLEDDSIIVADPAVLFGKMKLDIGFRVCRQEFGLTCQPIARVDAKAELDDFYFTVNTIESDEHGHFFAITAVATKLSAQVKHVYSREPTFTFDMESMVLSVMNSKHLSGEPGISAILKLHPTRTFINGKQLQDLLLFREIWLPPEIRAAGNTTQSSAARQDEFFVQKYRAAAAAAAFPWNATISIAQLAVDVDLGQSIGKSSFSITNLWATQTKSSSFEQNLCIGMDEMAMNSTGRMSGFIRLSKLGVRTSITWPQNAAAHQTTPLIQASVGFNRLLTKAAFDYQSFAFGDIEGFDFLMYNVHQAHSSARDRLVAVLDCDKAYIFCTATSPARAVGLYQAFDRLIQEKQTAFENSLRDIEKHIRRESTIVPTRFGPSIPNTPVIAKSEKKGTISLHTDVVLTIGTISFGVYPGTFFDNQILKLEANAIQARFAAGLEQGKVASALGMTLGQLSFGLASVKRINAVPKALDISVDEVITTATNARGGTILRVPKVIASMQTWQAPHSNNVDYIFKSLFDGKIDVGWNLSRIDYIRGMWTTHTRALAARLGKALPASAVKITAEKVKEGIDGATEGNKTEGGHQEKITAEVNLPLSHYDYHALVPPIIETPQLRDMGEATPPLEWIGLHRDRLPNVTHQIVIVSLLEVVREVEDAYRSILGSS</sequence>
<dbReference type="InterPro" id="IPR056779">
    <property type="entry name" value="Csf1_C"/>
</dbReference>
<accession>A0A6A6PHZ1</accession>
<feature type="compositionally biased region" description="Polar residues" evidence="1">
    <location>
        <begin position="238"/>
        <end position="251"/>
    </location>
</feature>
<feature type="region of interest" description="Disordered" evidence="1">
    <location>
        <begin position="1241"/>
        <end position="1302"/>
    </location>
</feature>
<dbReference type="GO" id="GO:0006113">
    <property type="term" value="P:fermentation"/>
    <property type="evidence" value="ECO:0007669"/>
    <property type="project" value="InterPro"/>
</dbReference>
<dbReference type="EMBL" id="MU001641">
    <property type="protein sequence ID" value="KAF2479612.1"/>
    <property type="molecule type" value="Genomic_DNA"/>
</dbReference>
<feature type="region of interest" description="Disordered" evidence="1">
    <location>
        <begin position="2575"/>
        <end position="2594"/>
    </location>
</feature>
<feature type="region of interest" description="Disordered" evidence="1">
    <location>
        <begin position="194"/>
        <end position="257"/>
    </location>
</feature>